<sequence length="108" mass="12394">MVQRTLQERDELATCALIEPQRPFEETLLNHAAMVPARANDQVDLEYLVDLRNEKIPERVEAQMHLVRQLREARVQSFAARSVGDMSPGLMKVIGDYLSNRREETNSS</sequence>
<keyword evidence="2" id="KW-1185">Reference proteome</keyword>
<reference evidence="1" key="1">
    <citation type="journal article" date="2014" name="Int. J. Syst. Evol. Microbiol.">
        <title>Complete genome sequence of Corynebacterium casei LMG S-19264T (=DSM 44701T), isolated from a smear-ripened cheese.</title>
        <authorList>
            <consortium name="US DOE Joint Genome Institute (JGI-PGF)"/>
            <person name="Walter F."/>
            <person name="Albersmeier A."/>
            <person name="Kalinowski J."/>
            <person name="Ruckert C."/>
        </authorList>
    </citation>
    <scope>NUCLEOTIDE SEQUENCE</scope>
    <source>
        <strain evidence="1">CGMCC 1.16548</strain>
    </source>
</reference>
<reference evidence="1" key="2">
    <citation type="submission" date="2020-09" db="EMBL/GenBank/DDBJ databases">
        <authorList>
            <person name="Sun Q."/>
            <person name="Zhou Y."/>
        </authorList>
    </citation>
    <scope>NUCLEOTIDE SEQUENCE</scope>
    <source>
        <strain evidence="1">CGMCC 1.16548</strain>
    </source>
</reference>
<name>A0A8J3LZC1_9MICO</name>
<proteinExistence type="predicted"/>
<dbReference type="AlphaFoldDB" id="A0A8J3LZC1"/>
<dbReference type="EMBL" id="BNAI01000002">
    <property type="protein sequence ID" value="GHF12570.1"/>
    <property type="molecule type" value="Genomic_DNA"/>
</dbReference>
<evidence type="ECO:0000313" key="1">
    <source>
        <dbReference type="EMBL" id="GHF12570.1"/>
    </source>
</evidence>
<dbReference type="Proteomes" id="UP000617531">
    <property type="component" value="Unassembled WGS sequence"/>
</dbReference>
<dbReference type="Gene3D" id="1.10.260.40">
    <property type="entry name" value="lambda repressor-like DNA-binding domains"/>
    <property type="match status" value="1"/>
</dbReference>
<comment type="caution">
    <text evidence="1">The sequence shown here is derived from an EMBL/GenBank/DDBJ whole genome shotgun (WGS) entry which is preliminary data.</text>
</comment>
<dbReference type="InterPro" id="IPR010982">
    <property type="entry name" value="Lambda_DNA-bd_dom_sf"/>
</dbReference>
<accession>A0A8J3LZC1</accession>
<organism evidence="1 2">
    <name type="scientific">Pseudolysinimonas yzui</name>
    <dbReference type="NCBI Taxonomy" id="2708254"/>
    <lineage>
        <taxon>Bacteria</taxon>
        <taxon>Bacillati</taxon>
        <taxon>Actinomycetota</taxon>
        <taxon>Actinomycetes</taxon>
        <taxon>Micrococcales</taxon>
        <taxon>Microbacteriaceae</taxon>
        <taxon>Pseudolysinimonas</taxon>
    </lineage>
</organism>
<evidence type="ECO:0000313" key="2">
    <source>
        <dbReference type="Proteomes" id="UP000617531"/>
    </source>
</evidence>
<protein>
    <submittedName>
        <fullName evidence="1">Uncharacterized protein</fullName>
    </submittedName>
</protein>
<gene>
    <name evidence="1" type="ORF">GCM10011600_11690</name>
</gene>
<dbReference type="GO" id="GO:0003677">
    <property type="term" value="F:DNA binding"/>
    <property type="evidence" value="ECO:0007669"/>
    <property type="project" value="InterPro"/>
</dbReference>